<evidence type="ECO:0000256" key="12">
    <source>
        <dbReference type="SAM" id="Phobius"/>
    </source>
</evidence>
<comment type="subcellular location">
    <subcellularLocation>
        <location evidence="2">Cell membrane</location>
        <topology evidence="2">Multi-pass membrane protein</topology>
    </subcellularLocation>
</comment>
<keyword evidence="5" id="KW-1003">Cell membrane</keyword>
<evidence type="ECO:0000256" key="9">
    <source>
        <dbReference type="ARBA" id="ARBA00023136"/>
    </source>
</evidence>
<keyword evidence="9 12" id="KW-0472">Membrane</keyword>
<feature type="transmembrane region" description="Helical" evidence="12">
    <location>
        <begin position="339"/>
        <end position="359"/>
    </location>
</feature>
<dbReference type="InterPro" id="IPR008509">
    <property type="entry name" value="MOT2/MFSD5"/>
</dbReference>
<keyword evidence="7 12" id="KW-1133">Transmembrane helix</keyword>
<dbReference type="PANTHER" id="PTHR23516:SF1">
    <property type="entry name" value="MOLYBDATE-ANION TRANSPORTER"/>
    <property type="match status" value="1"/>
</dbReference>
<dbReference type="Proteomes" id="UP001363151">
    <property type="component" value="Unassembled WGS sequence"/>
</dbReference>
<evidence type="ECO:0000256" key="11">
    <source>
        <dbReference type="ARBA" id="ARBA00032555"/>
    </source>
</evidence>
<feature type="transmembrane region" description="Helical" evidence="12">
    <location>
        <begin position="371"/>
        <end position="391"/>
    </location>
</feature>
<evidence type="ECO:0000313" key="14">
    <source>
        <dbReference type="Proteomes" id="UP001363151"/>
    </source>
</evidence>
<evidence type="ECO:0000256" key="2">
    <source>
        <dbReference type="ARBA" id="ARBA00004651"/>
    </source>
</evidence>
<keyword evidence="8" id="KW-0406">Ion transport</keyword>
<dbReference type="EMBL" id="JBBJCI010000035">
    <property type="protein sequence ID" value="KAK7253278.1"/>
    <property type="molecule type" value="Genomic_DNA"/>
</dbReference>
<evidence type="ECO:0000256" key="7">
    <source>
        <dbReference type="ARBA" id="ARBA00022989"/>
    </source>
</evidence>
<feature type="transmembrane region" description="Helical" evidence="12">
    <location>
        <begin position="252"/>
        <end position="278"/>
    </location>
</feature>
<dbReference type="PANTHER" id="PTHR23516">
    <property type="entry name" value="SAM (S-ADENOSYL METHIONINE) TRANSPORTER"/>
    <property type="match status" value="1"/>
</dbReference>
<protein>
    <recommendedName>
        <fullName evidence="3">Molybdate-anion transporter</fullName>
    </recommendedName>
    <alternativeName>
        <fullName evidence="10">Major facilitator superfamily domain-containing protein 5</fullName>
    </alternativeName>
    <alternativeName>
        <fullName evidence="11">Molybdate transporter 2 homolog</fullName>
    </alternativeName>
</protein>
<evidence type="ECO:0000256" key="1">
    <source>
        <dbReference type="ARBA" id="ARBA00003019"/>
    </source>
</evidence>
<comment type="caution">
    <text evidence="13">The sequence shown here is derived from an EMBL/GenBank/DDBJ whole genome shotgun (WGS) entry which is preliminary data.</text>
</comment>
<organism evidence="13 14">
    <name type="scientific">Aureococcus anophagefferens</name>
    <name type="common">Harmful bloom alga</name>
    <dbReference type="NCBI Taxonomy" id="44056"/>
    <lineage>
        <taxon>Eukaryota</taxon>
        <taxon>Sar</taxon>
        <taxon>Stramenopiles</taxon>
        <taxon>Ochrophyta</taxon>
        <taxon>Pelagophyceae</taxon>
        <taxon>Pelagomonadales</taxon>
        <taxon>Pelagomonadaceae</taxon>
        <taxon>Aureococcus</taxon>
    </lineage>
</organism>
<keyword evidence="4" id="KW-0813">Transport</keyword>
<feature type="transmembrane region" description="Helical" evidence="12">
    <location>
        <begin position="290"/>
        <end position="308"/>
    </location>
</feature>
<evidence type="ECO:0000256" key="10">
    <source>
        <dbReference type="ARBA" id="ARBA00030646"/>
    </source>
</evidence>
<sequence length="448" mass="46631">MRGFVAYCYAAFGVTSALTFGLVAATWTRSKGPPASQACKALRKKYLVVYLLAFFADWLQGPYVYALYASYGFSEARIAFLFVAGFGSSAVIGTFAGGLADRVGRRACAVAYCAVYVACCACKHSNAYGACLAGRLLGGVATSLLFSSFEAWCVSAHAKAGEAAALPDLFAAAQFGNGLAAIIAGQLAQAAVDRGAPLTRAGALYYGGDIWPFDLSALALVACGVACVSTWDENYGDRERPRRWRRAVGDALEGRALLCGVASSTFESAMYIFVFLWTPALAGADEPPEGLIFSTFMVCVMGGSCLAKGGGARRFAANSAAAALSLGAAAALDDRRWKLLAFLVFEVCVGCYWPLVGAIKARVVPEESRAAVYSLYRVPLNACVVAVLLARAASRRAQFLVCAGLLAASAAAGLALARADRAEHAPRLTGDVAINAEPLLAAGAGAPR</sequence>
<evidence type="ECO:0000256" key="6">
    <source>
        <dbReference type="ARBA" id="ARBA00022692"/>
    </source>
</evidence>
<proteinExistence type="predicted"/>
<feature type="transmembrane region" description="Helical" evidence="12">
    <location>
        <begin position="6"/>
        <end position="27"/>
    </location>
</feature>
<evidence type="ECO:0000256" key="8">
    <source>
        <dbReference type="ARBA" id="ARBA00023065"/>
    </source>
</evidence>
<dbReference type="InterPro" id="IPR036259">
    <property type="entry name" value="MFS_trans_sf"/>
</dbReference>
<keyword evidence="14" id="KW-1185">Reference proteome</keyword>
<feature type="transmembrane region" description="Helical" evidence="12">
    <location>
        <begin position="397"/>
        <end position="417"/>
    </location>
</feature>
<dbReference type="SUPFAM" id="SSF103473">
    <property type="entry name" value="MFS general substrate transporter"/>
    <property type="match status" value="1"/>
</dbReference>
<evidence type="ECO:0000256" key="3">
    <source>
        <dbReference type="ARBA" id="ARBA00021242"/>
    </source>
</evidence>
<gene>
    <name evidence="13" type="ORF">SO694_00001258</name>
</gene>
<name>A0ABR1GBL2_AURAN</name>
<accession>A0ABR1GBL2</accession>
<feature type="transmembrane region" description="Helical" evidence="12">
    <location>
        <begin position="47"/>
        <end position="66"/>
    </location>
</feature>
<reference evidence="13 14" key="1">
    <citation type="submission" date="2024-03" db="EMBL/GenBank/DDBJ databases">
        <title>Aureococcus anophagefferens CCMP1851 and Kratosvirus quantuckense: Draft genome of a second virus-susceptible host strain in the model system.</title>
        <authorList>
            <person name="Chase E."/>
            <person name="Truchon A.R."/>
            <person name="Schepens W."/>
            <person name="Wilhelm S.W."/>
        </authorList>
    </citation>
    <scope>NUCLEOTIDE SEQUENCE [LARGE SCALE GENOMIC DNA]</scope>
    <source>
        <strain evidence="13 14">CCMP1851</strain>
    </source>
</reference>
<evidence type="ECO:0000256" key="5">
    <source>
        <dbReference type="ARBA" id="ARBA00022475"/>
    </source>
</evidence>
<feature type="transmembrane region" description="Helical" evidence="12">
    <location>
        <begin position="78"/>
        <end position="100"/>
    </location>
</feature>
<keyword evidence="6 12" id="KW-0812">Transmembrane</keyword>
<dbReference type="Gene3D" id="1.20.1250.20">
    <property type="entry name" value="MFS general substrate transporter like domains"/>
    <property type="match status" value="1"/>
</dbReference>
<comment type="function">
    <text evidence="1">Mediates high-affinity intracellular uptake of the rare oligo-element molybdenum.</text>
</comment>
<evidence type="ECO:0000256" key="4">
    <source>
        <dbReference type="ARBA" id="ARBA00022448"/>
    </source>
</evidence>
<evidence type="ECO:0000313" key="13">
    <source>
        <dbReference type="EMBL" id="KAK7253278.1"/>
    </source>
</evidence>
<dbReference type="Pfam" id="PF05631">
    <property type="entry name" value="MFS_5"/>
    <property type="match status" value="1"/>
</dbReference>